<accession>A0A1Y2CTQ1</accession>
<comment type="caution">
    <text evidence="1">The sequence shown here is derived from an EMBL/GenBank/DDBJ whole genome shotgun (WGS) entry which is preliminary data.</text>
</comment>
<dbReference type="Proteomes" id="UP000193642">
    <property type="component" value="Unassembled WGS sequence"/>
</dbReference>
<dbReference type="EMBL" id="MCGO01000007">
    <property type="protein sequence ID" value="ORY50362.1"/>
    <property type="molecule type" value="Genomic_DNA"/>
</dbReference>
<gene>
    <name evidence="1" type="ORF">BCR33DRAFT_713180</name>
</gene>
<organism evidence="1 2">
    <name type="scientific">Rhizoclosmatium globosum</name>
    <dbReference type="NCBI Taxonomy" id="329046"/>
    <lineage>
        <taxon>Eukaryota</taxon>
        <taxon>Fungi</taxon>
        <taxon>Fungi incertae sedis</taxon>
        <taxon>Chytridiomycota</taxon>
        <taxon>Chytridiomycota incertae sedis</taxon>
        <taxon>Chytridiomycetes</taxon>
        <taxon>Chytridiales</taxon>
        <taxon>Chytriomycetaceae</taxon>
        <taxon>Rhizoclosmatium</taxon>
    </lineage>
</organism>
<protein>
    <submittedName>
        <fullName evidence="1">Uncharacterized protein</fullName>
    </submittedName>
</protein>
<evidence type="ECO:0000313" key="2">
    <source>
        <dbReference type="Proteomes" id="UP000193642"/>
    </source>
</evidence>
<dbReference type="AlphaFoldDB" id="A0A1Y2CTQ1"/>
<evidence type="ECO:0000313" key="1">
    <source>
        <dbReference type="EMBL" id="ORY50362.1"/>
    </source>
</evidence>
<sequence length="204" mass="22806">MSRRPSPTKGPFWYSSSFAVITKVPTGERPTSAQENPSRRAHPIDRVVVYQTGLRPLIITKNEATNTVDIHPCALVLSQPQIISVSVNAILACFNSTRAHPHRLTYCTAGSKQSPGYAEFLLADNTSNQLLDFLVSSAMKSYWKFRGVLALNFLVDGEKDGMKKTGQIPWYGPAQIPEHLRHHLKQEGRFLQKMEQDGPESEKS</sequence>
<keyword evidence="2" id="KW-1185">Reference proteome</keyword>
<name>A0A1Y2CTQ1_9FUNG</name>
<reference evidence="1 2" key="1">
    <citation type="submission" date="2016-07" db="EMBL/GenBank/DDBJ databases">
        <title>Pervasive Adenine N6-methylation of Active Genes in Fungi.</title>
        <authorList>
            <consortium name="DOE Joint Genome Institute"/>
            <person name="Mondo S.J."/>
            <person name="Dannebaum R.O."/>
            <person name="Kuo R.C."/>
            <person name="Labutti K."/>
            <person name="Haridas S."/>
            <person name="Kuo A."/>
            <person name="Salamov A."/>
            <person name="Ahrendt S.R."/>
            <person name="Lipzen A."/>
            <person name="Sullivan W."/>
            <person name="Andreopoulos W.B."/>
            <person name="Clum A."/>
            <person name="Lindquist E."/>
            <person name="Daum C."/>
            <person name="Ramamoorthy G.K."/>
            <person name="Gryganskyi A."/>
            <person name="Culley D."/>
            <person name="Magnuson J.K."/>
            <person name="James T.Y."/>
            <person name="O'Malley M.A."/>
            <person name="Stajich J.E."/>
            <person name="Spatafora J.W."/>
            <person name="Visel A."/>
            <person name="Grigoriev I.V."/>
        </authorList>
    </citation>
    <scope>NUCLEOTIDE SEQUENCE [LARGE SCALE GENOMIC DNA]</scope>
    <source>
        <strain evidence="1 2">JEL800</strain>
    </source>
</reference>
<proteinExistence type="predicted"/>